<gene>
    <name evidence="6" type="ORF">ACFOOL_08830</name>
</gene>
<evidence type="ECO:0000259" key="5">
    <source>
        <dbReference type="Pfam" id="PF02826"/>
    </source>
</evidence>
<dbReference type="PANTHER" id="PTHR10996:SF178">
    <property type="entry name" value="2-HYDROXYACID DEHYDROGENASE YGL185C-RELATED"/>
    <property type="match status" value="1"/>
</dbReference>
<dbReference type="Proteomes" id="UP001595613">
    <property type="component" value="Unassembled WGS sequence"/>
</dbReference>
<protein>
    <submittedName>
        <fullName evidence="6">2-hydroxyacid dehydrogenase</fullName>
    </submittedName>
</protein>
<name>A0ABV7X2N1_9HYPH</name>
<dbReference type="InterPro" id="IPR036291">
    <property type="entry name" value="NAD(P)-bd_dom_sf"/>
</dbReference>
<feature type="domain" description="D-isomer specific 2-hydroxyacid dehydrogenase NAD-binding" evidence="5">
    <location>
        <begin position="109"/>
        <end position="283"/>
    </location>
</feature>
<evidence type="ECO:0000259" key="4">
    <source>
        <dbReference type="Pfam" id="PF00389"/>
    </source>
</evidence>
<dbReference type="InterPro" id="IPR006140">
    <property type="entry name" value="D-isomer_DH_NAD-bd"/>
</dbReference>
<evidence type="ECO:0000313" key="7">
    <source>
        <dbReference type="Proteomes" id="UP001595613"/>
    </source>
</evidence>
<feature type="domain" description="D-isomer specific 2-hydroxyacid dehydrogenase catalytic" evidence="4">
    <location>
        <begin position="13"/>
        <end position="314"/>
    </location>
</feature>
<reference evidence="7" key="1">
    <citation type="journal article" date="2019" name="Int. J. Syst. Evol. Microbiol.">
        <title>The Global Catalogue of Microorganisms (GCM) 10K type strain sequencing project: providing services to taxonomists for standard genome sequencing and annotation.</title>
        <authorList>
            <consortium name="The Broad Institute Genomics Platform"/>
            <consortium name="The Broad Institute Genome Sequencing Center for Infectious Disease"/>
            <person name="Wu L."/>
            <person name="Ma J."/>
        </authorList>
    </citation>
    <scope>NUCLEOTIDE SEQUENCE [LARGE SCALE GENOMIC DNA]</scope>
    <source>
        <strain evidence="7">KCTC 42281</strain>
    </source>
</reference>
<evidence type="ECO:0000256" key="3">
    <source>
        <dbReference type="RuleBase" id="RU003719"/>
    </source>
</evidence>
<dbReference type="EMBL" id="JBHRYD010000005">
    <property type="protein sequence ID" value="MFC3704859.1"/>
    <property type="molecule type" value="Genomic_DNA"/>
</dbReference>
<proteinExistence type="inferred from homology"/>
<accession>A0ABV7X2N1</accession>
<comment type="similarity">
    <text evidence="3">Belongs to the D-isomer specific 2-hydroxyacid dehydrogenase family.</text>
</comment>
<comment type="caution">
    <text evidence="6">The sequence shown here is derived from an EMBL/GenBank/DDBJ whole genome shotgun (WGS) entry which is preliminary data.</text>
</comment>
<dbReference type="InterPro" id="IPR006139">
    <property type="entry name" value="D-isomer_2_OHA_DH_cat_dom"/>
</dbReference>
<evidence type="ECO:0000313" key="6">
    <source>
        <dbReference type="EMBL" id="MFC3704859.1"/>
    </source>
</evidence>
<dbReference type="Gene3D" id="3.40.50.720">
    <property type="entry name" value="NAD(P)-binding Rossmann-like Domain"/>
    <property type="match status" value="2"/>
</dbReference>
<keyword evidence="7" id="KW-1185">Reference proteome</keyword>
<sequence length="326" mass="34861">MTDTLKSIPILVPGAINPVTLDRLRAVFDVTYVEEGFGAVSDALASRVRGIAAIIPMSAADIDRFPKLEIIAHFGVGYDSVDARHAASRGIMVTNTPEVLNEDVADIAVALLLNAIRQLPLAEQWLRDGKWASKGPFPLTPLTLRERRVGIYGLGRVGRAVARRLEAFGLDIAYHNRSAVDGVPYQYYPTLIGLAEAVDTLISVTPSTPETAKSVDAKVLAALGPKGVFVNIGRGATVDQDALIEALRDGTIAAAGLDVFANEPHVPQSLLDLPNATIVPHVGSATEYTRAAMATLCAENVIAWFTEGWPKTPVPETLGVERPRTN</sequence>
<keyword evidence="2" id="KW-0520">NAD</keyword>
<dbReference type="CDD" id="cd12156">
    <property type="entry name" value="HPPR"/>
    <property type="match status" value="1"/>
</dbReference>
<dbReference type="SUPFAM" id="SSF52283">
    <property type="entry name" value="Formate/glycerate dehydrogenase catalytic domain-like"/>
    <property type="match status" value="1"/>
</dbReference>
<dbReference type="InterPro" id="IPR050223">
    <property type="entry name" value="D-isomer_2-hydroxyacid_DH"/>
</dbReference>
<dbReference type="Pfam" id="PF02826">
    <property type="entry name" value="2-Hacid_dh_C"/>
    <property type="match status" value="1"/>
</dbReference>
<evidence type="ECO:0000256" key="1">
    <source>
        <dbReference type="ARBA" id="ARBA00023002"/>
    </source>
</evidence>
<organism evidence="6 7">
    <name type="scientific">Devosia honganensis</name>
    <dbReference type="NCBI Taxonomy" id="1610527"/>
    <lineage>
        <taxon>Bacteria</taxon>
        <taxon>Pseudomonadati</taxon>
        <taxon>Pseudomonadota</taxon>
        <taxon>Alphaproteobacteria</taxon>
        <taxon>Hyphomicrobiales</taxon>
        <taxon>Devosiaceae</taxon>
        <taxon>Devosia</taxon>
    </lineage>
</organism>
<dbReference type="RefSeq" id="WP_380096579.1">
    <property type="nucleotide sequence ID" value="NZ_JBHRYD010000005.1"/>
</dbReference>
<keyword evidence="1 3" id="KW-0560">Oxidoreductase</keyword>
<dbReference type="PANTHER" id="PTHR10996">
    <property type="entry name" value="2-HYDROXYACID DEHYDROGENASE-RELATED"/>
    <property type="match status" value="1"/>
</dbReference>
<dbReference type="SUPFAM" id="SSF51735">
    <property type="entry name" value="NAD(P)-binding Rossmann-fold domains"/>
    <property type="match status" value="1"/>
</dbReference>
<dbReference type="Pfam" id="PF00389">
    <property type="entry name" value="2-Hacid_dh"/>
    <property type="match status" value="1"/>
</dbReference>
<evidence type="ECO:0000256" key="2">
    <source>
        <dbReference type="ARBA" id="ARBA00023027"/>
    </source>
</evidence>